<name>A0ABQ7J4J5_9APIC</name>
<dbReference type="GO" id="GO:0004386">
    <property type="term" value="F:helicase activity"/>
    <property type="evidence" value="ECO:0007669"/>
    <property type="project" value="UniProtKB-KW"/>
</dbReference>
<dbReference type="SMART" id="SM00482">
    <property type="entry name" value="POLAc"/>
    <property type="match status" value="1"/>
</dbReference>
<dbReference type="Gene3D" id="3.30.70.370">
    <property type="match status" value="1"/>
</dbReference>
<keyword evidence="1" id="KW-0235">DNA replication</keyword>
<accession>A0ABQ7J4J5</accession>
<keyword evidence="3" id="KW-0378">Hydrolase</keyword>
<comment type="caution">
    <text evidence="3">The sequence shown here is derived from an EMBL/GenBank/DDBJ whole genome shotgun (WGS) entry which is preliminary data.</text>
</comment>
<keyword evidence="3" id="KW-0547">Nucleotide-binding</keyword>
<keyword evidence="3" id="KW-0347">Helicase</keyword>
<dbReference type="PRINTS" id="PR00868">
    <property type="entry name" value="DNAPOLI"/>
</dbReference>
<dbReference type="EMBL" id="JADAQX010001124">
    <property type="protein sequence ID" value="KAF8818023.1"/>
    <property type="molecule type" value="Genomic_DNA"/>
</dbReference>
<dbReference type="InterPro" id="IPR001098">
    <property type="entry name" value="DNA-dir_DNA_pol_A_palm_dom"/>
</dbReference>
<dbReference type="CDD" id="cd08639">
    <property type="entry name" value="DNA_pol_A_Aquificae_like"/>
    <property type="match status" value="1"/>
</dbReference>
<organism evidence="3 4">
    <name type="scientific">Cardiosporidium cionae</name>
    <dbReference type="NCBI Taxonomy" id="476202"/>
    <lineage>
        <taxon>Eukaryota</taxon>
        <taxon>Sar</taxon>
        <taxon>Alveolata</taxon>
        <taxon>Apicomplexa</taxon>
        <taxon>Aconoidasida</taxon>
        <taxon>Nephromycida</taxon>
        <taxon>Cardiosporidium</taxon>
    </lineage>
</organism>
<evidence type="ECO:0000256" key="1">
    <source>
        <dbReference type="ARBA" id="ARBA00022705"/>
    </source>
</evidence>
<keyword evidence="4" id="KW-1185">Reference proteome</keyword>
<feature type="domain" description="DNA-directed DNA polymerase family A palm" evidence="2">
    <location>
        <begin position="31"/>
        <end position="229"/>
    </location>
</feature>
<protein>
    <submittedName>
        <fullName evidence="3">Helicase</fullName>
    </submittedName>
</protein>
<sequence length="267" mass="30321">IGRIHPNFNQYGAESGRFSCDNPNLQQIPRDPRFRSCFIPSPHHKFIIADFSQIELRVAAELANDETMISAYNQKEDLHRLTASLVTGKPLSSIQSADRQLAKAVNFGLIYGMSIWKFREYAENYYGVKLSMKEASLFYSNFFKHYKGIYAWHDAAKTRRPLETRTQSNRRVLLDRSSFTKVLNYPVQGTSADITKESLANLPAALSSLNARIVMCVHDEIIIEAPENEAEESKKILIREMESAGNKFLKRVPCIADAVIGDNWAVK</sequence>
<dbReference type="InterPro" id="IPR043502">
    <property type="entry name" value="DNA/RNA_pol_sf"/>
</dbReference>
<evidence type="ECO:0000259" key="2">
    <source>
        <dbReference type="SMART" id="SM00482"/>
    </source>
</evidence>
<proteinExistence type="predicted"/>
<dbReference type="SUPFAM" id="SSF56672">
    <property type="entry name" value="DNA/RNA polymerases"/>
    <property type="match status" value="1"/>
</dbReference>
<dbReference type="Proteomes" id="UP000823046">
    <property type="component" value="Unassembled WGS sequence"/>
</dbReference>
<dbReference type="InterPro" id="IPR002298">
    <property type="entry name" value="DNA_polymerase_A"/>
</dbReference>
<dbReference type="PANTHER" id="PTHR10133:SF27">
    <property type="entry name" value="DNA POLYMERASE NU"/>
    <property type="match status" value="1"/>
</dbReference>
<feature type="non-terminal residue" evidence="3">
    <location>
        <position position="1"/>
    </location>
</feature>
<keyword evidence="3" id="KW-0067">ATP-binding</keyword>
<evidence type="ECO:0000313" key="3">
    <source>
        <dbReference type="EMBL" id="KAF8818023.1"/>
    </source>
</evidence>
<dbReference type="Gene3D" id="1.10.150.20">
    <property type="entry name" value="5' to 3' exonuclease, C-terminal subdomain"/>
    <property type="match status" value="1"/>
</dbReference>
<reference evidence="3 4" key="1">
    <citation type="journal article" date="2020" name="bioRxiv">
        <title>Metabolic contributions of an alphaproteobacterial endosymbiont in the apicomplexan Cardiosporidium cionae.</title>
        <authorList>
            <person name="Hunter E.S."/>
            <person name="Paight C.J."/>
            <person name="Lane C.E."/>
        </authorList>
    </citation>
    <scope>NUCLEOTIDE SEQUENCE [LARGE SCALE GENOMIC DNA]</scope>
    <source>
        <strain evidence="3">ESH_2018</strain>
    </source>
</reference>
<dbReference type="PANTHER" id="PTHR10133">
    <property type="entry name" value="DNA POLYMERASE I"/>
    <property type="match status" value="1"/>
</dbReference>
<evidence type="ECO:0000313" key="4">
    <source>
        <dbReference type="Proteomes" id="UP000823046"/>
    </source>
</evidence>
<gene>
    <name evidence="3" type="ORF">IE077_002300</name>
</gene>
<dbReference type="Pfam" id="PF00476">
    <property type="entry name" value="DNA_pol_A"/>
    <property type="match status" value="1"/>
</dbReference>